<keyword evidence="1" id="KW-0812">Transmembrane</keyword>
<accession>A0A1V6V426</accession>
<comment type="caution">
    <text evidence="2">The sequence shown here is derived from an EMBL/GenBank/DDBJ whole genome shotgun (WGS) entry which is preliminary data.</text>
</comment>
<feature type="transmembrane region" description="Helical" evidence="1">
    <location>
        <begin position="6"/>
        <end position="24"/>
    </location>
</feature>
<evidence type="ECO:0000313" key="2">
    <source>
        <dbReference type="EMBL" id="OQE45358.1"/>
    </source>
</evidence>
<dbReference type="AlphaFoldDB" id="A0A1V6V426"/>
<keyword evidence="1" id="KW-0472">Membrane</keyword>
<reference evidence="3" key="1">
    <citation type="journal article" date="2017" name="Nat. Microbiol.">
        <title>Global analysis of biosynthetic gene clusters reveals vast potential of secondary metabolite production in Penicillium species.</title>
        <authorList>
            <person name="Nielsen J.C."/>
            <person name="Grijseels S."/>
            <person name="Prigent S."/>
            <person name="Ji B."/>
            <person name="Dainat J."/>
            <person name="Nielsen K.F."/>
            <person name="Frisvad J.C."/>
            <person name="Workman M."/>
            <person name="Nielsen J."/>
        </authorList>
    </citation>
    <scope>NUCLEOTIDE SEQUENCE [LARGE SCALE GENOMIC DNA]</scope>
    <source>
        <strain evidence="3">IBT 13039</strain>
    </source>
</reference>
<gene>
    <name evidence="2" type="ORF">PENNAL_c0650G06267</name>
</gene>
<organism evidence="2 3">
    <name type="scientific">Penicillium nalgiovense</name>
    <dbReference type="NCBI Taxonomy" id="60175"/>
    <lineage>
        <taxon>Eukaryota</taxon>
        <taxon>Fungi</taxon>
        <taxon>Dikarya</taxon>
        <taxon>Ascomycota</taxon>
        <taxon>Pezizomycotina</taxon>
        <taxon>Eurotiomycetes</taxon>
        <taxon>Eurotiomycetidae</taxon>
        <taxon>Eurotiales</taxon>
        <taxon>Aspergillaceae</taxon>
        <taxon>Penicillium</taxon>
    </lineage>
</organism>
<keyword evidence="3" id="KW-1185">Reference proteome</keyword>
<protein>
    <submittedName>
        <fullName evidence="2">Uncharacterized protein</fullName>
    </submittedName>
</protein>
<dbReference type="Proteomes" id="UP000191691">
    <property type="component" value="Unassembled WGS sequence"/>
</dbReference>
<evidence type="ECO:0000256" key="1">
    <source>
        <dbReference type="SAM" id="Phobius"/>
    </source>
</evidence>
<evidence type="ECO:0000313" key="3">
    <source>
        <dbReference type="Proteomes" id="UP000191691"/>
    </source>
</evidence>
<sequence length="87" mass="10415">MWLLLRLSLTIAAIGSFMLIDNLVRTRVRRRKEREKLLAPVRPLLDLLLRRPLLIRVRVRLERFLQLRLRLAGLMPLLLNLRRSARL</sequence>
<keyword evidence="1" id="KW-1133">Transmembrane helix</keyword>
<name>A0A1V6V426_PENNA</name>
<proteinExistence type="predicted"/>
<dbReference type="EMBL" id="MOOB01000650">
    <property type="protein sequence ID" value="OQE45358.1"/>
    <property type="molecule type" value="Genomic_DNA"/>
</dbReference>